<accession>A0ACB9JB10</accession>
<keyword evidence="2" id="KW-1185">Reference proteome</keyword>
<name>A0ACB9JB10_9ASTR</name>
<reference evidence="1 2" key="2">
    <citation type="journal article" date="2022" name="Mol. Ecol. Resour.">
        <title>The genomes of chicory, endive, great burdock and yacon provide insights into Asteraceae paleo-polyploidization history and plant inulin production.</title>
        <authorList>
            <person name="Fan W."/>
            <person name="Wang S."/>
            <person name="Wang H."/>
            <person name="Wang A."/>
            <person name="Jiang F."/>
            <person name="Liu H."/>
            <person name="Zhao H."/>
            <person name="Xu D."/>
            <person name="Zhang Y."/>
        </authorList>
    </citation>
    <scope>NUCLEOTIDE SEQUENCE [LARGE SCALE GENOMIC DNA]</scope>
    <source>
        <strain evidence="2">cv. Yunnan</strain>
        <tissue evidence="1">Leaves</tissue>
    </source>
</reference>
<proteinExistence type="predicted"/>
<reference evidence="2" key="1">
    <citation type="journal article" date="2022" name="Mol. Ecol. Resour.">
        <title>The genomes of chicory, endive, great burdock and yacon provide insights into Asteraceae palaeo-polyploidization history and plant inulin production.</title>
        <authorList>
            <person name="Fan W."/>
            <person name="Wang S."/>
            <person name="Wang H."/>
            <person name="Wang A."/>
            <person name="Jiang F."/>
            <person name="Liu H."/>
            <person name="Zhao H."/>
            <person name="Xu D."/>
            <person name="Zhang Y."/>
        </authorList>
    </citation>
    <scope>NUCLEOTIDE SEQUENCE [LARGE SCALE GENOMIC DNA]</scope>
    <source>
        <strain evidence="2">cv. Yunnan</strain>
    </source>
</reference>
<evidence type="ECO:0000313" key="1">
    <source>
        <dbReference type="EMBL" id="KAI3817341.1"/>
    </source>
</evidence>
<dbReference type="EMBL" id="CM042021">
    <property type="protein sequence ID" value="KAI3817341.1"/>
    <property type="molecule type" value="Genomic_DNA"/>
</dbReference>
<organism evidence="1 2">
    <name type="scientific">Smallanthus sonchifolius</name>
    <dbReference type="NCBI Taxonomy" id="185202"/>
    <lineage>
        <taxon>Eukaryota</taxon>
        <taxon>Viridiplantae</taxon>
        <taxon>Streptophyta</taxon>
        <taxon>Embryophyta</taxon>
        <taxon>Tracheophyta</taxon>
        <taxon>Spermatophyta</taxon>
        <taxon>Magnoliopsida</taxon>
        <taxon>eudicotyledons</taxon>
        <taxon>Gunneridae</taxon>
        <taxon>Pentapetalae</taxon>
        <taxon>asterids</taxon>
        <taxon>campanulids</taxon>
        <taxon>Asterales</taxon>
        <taxon>Asteraceae</taxon>
        <taxon>Asteroideae</taxon>
        <taxon>Heliantheae alliance</taxon>
        <taxon>Millerieae</taxon>
        <taxon>Smallanthus</taxon>
    </lineage>
</organism>
<sequence length="71" mass="7916">MISMTINDLIQSRTNPNDTYFETYTHFEIHPSLILGVCASILPFPIWGTTTGMRQGCYDMLDDDGFAPPGS</sequence>
<dbReference type="Proteomes" id="UP001056120">
    <property type="component" value="Linkage Group LG04"/>
</dbReference>
<protein>
    <submittedName>
        <fullName evidence="1">Uncharacterized protein</fullName>
    </submittedName>
</protein>
<gene>
    <name evidence="1" type="ORF">L1987_11131</name>
</gene>
<comment type="caution">
    <text evidence="1">The sequence shown here is derived from an EMBL/GenBank/DDBJ whole genome shotgun (WGS) entry which is preliminary data.</text>
</comment>
<evidence type="ECO:0000313" key="2">
    <source>
        <dbReference type="Proteomes" id="UP001056120"/>
    </source>
</evidence>